<dbReference type="InterPro" id="IPR001697">
    <property type="entry name" value="Pyr_Knase"/>
</dbReference>
<feature type="domain" description="Pyruvate kinase barrel" evidence="15">
    <location>
        <begin position="11"/>
        <end position="333"/>
    </location>
</feature>
<comment type="catalytic activity">
    <reaction evidence="14">
        <text>pyruvate + ATP = phosphoenolpyruvate + ADP + H(+)</text>
        <dbReference type="Rhea" id="RHEA:18157"/>
        <dbReference type="ChEBI" id="CHEBI:15361"/>
        <dbReference type="ChEBI" id="CHEBI:15378"/>
        <dbReference type="ChEBI" id="CHEBI:30616"/>
        <dbReference type="ChEBI" id="CHEBI:58702"/>
        <dbReference type="ChEBI" id="CHEBI:456216"/>
        <dbReference type="EC" id="2.7.1.40"/>
    </reaction>
</comment>
<dbReference type="SUPFAM" id="SSF51621">
    <property type="entry name" value="Phosphoenolpyruvate/pyruvate domain"/>
    <property type="match status" value="1"/>
</dbReference>
<dbReference type="InterPro" id="IPR036918">
    <property type="entry name" value="Pyrv_Knase_C_sf"/>
</dbReference>
<dbReference type="PRINTS" id="PR01050">
    <property type="entry name" value="PYRUVTKNASE"/>
</dbReference>
<evidence type="ECO:0000256" key="2">
    <source>
        <dbReference type="ARBA" id="ARBA00004997"/>
    </source>
</evidence>
<dbReference type="OrthoDB" id="9812123at2"/>
<keyword evidence="5 14" id="KW-0808">Transferase</keyword>
<proteinExistence type="inferred from homology"/>
<accession>A0A2K9BRX2</accession>
<keyword evidence="9" id="KW-0067">ATP-binding</keyword>
<comment type="similarity">
    <text evidence="3 14">Belongs to the pyruvate kinase family.</text>
</comment>
<dbReference type="PANTHER" id="PTHR11817">
    <property type="entry name" value="PYRUVATE KINASE"/>
    <property type="match status" value="1"/>
</dbReference>
<evidence type="ECO:0000256" key="12">
    <source>
        <dbReference type="ARBA" id="ARBA00023317"/>
    </source>
</evidence>
<comment type="cofactor">
    <cofactor evidence="1">
        <name>K(+)</name>
        <dbReference type="ChEBI" id="CHEBI:29103"/>
    </cofactor>
</comment>
<dbReference type="Pfam" id="PF00224">
    <property type="entry name" value="PK"/>
    <property type="match status" value="1"/>
</dbReference>
<dbReference type="Gene3D" id="2.40.33.10">
    <property type="entry name" value="PK beta-barrel domain-like"/>
    <property type="match status" value="1"/>
</dbReference>
<dbReference type="AlphaFoldDB" id="A0A2K9BRX2"/>
<evidence type="ECO:0000256" key="7">
    <source>
        <dbReference type="ARBA" id="ARBA00022741"/>
    </source>
</evidence>
<keyword evidence="11 14" id="KW-0324">Glycolysis</keyword>
<dbReference type="EMBL" id="CP025257">
    <property type="protein sequence ID" value="AUF83752.1"/>
    <property type="molecule type" value="Genomic_DNA"/>
</dbReference>
<keyword evidence="17" id="KW-1185">Reference proteome</keyword>
<evidence type="ECO:0000256" key="14">
    <source>
        <dbReference type="RuleBase" id="RU000504"/>
    </source>
</evidence>
<evidence type="ECO:0000256" key="13">
    <source>
        <dbReference type="NCBIfam" id="TIGR01064"/>
    </source>
</evidence>
<name>A0A2K9BRX2_9MOLU</name>
<dbReference type="Proteomes" id="UP000233419">
    <property type="component" value="Chromosome"/>
</dbReference>
<evidence type="ECO:0000256" key="5">
    <source>
        <dbReference type="ARBA" id="ARBA00022679"/>
    </source>
</evidence>
<keyword evidence="10 14" id="KW-0460">Magnesium</keyword>
<gene>
    <name evidence="16" type="primary">pyk</name>
    <name evidence="16" type="ORF">CXP39_02995</name>
</gene>
<evidence type="ECO:0000256" key="9">
    <source>
        <dbReference type="ARBA" id="ARBA00022840"/>
    </source>
</evidence>
<evidence type="ECO:0000256" key="11">
    <source>
        <dbReference type="ARBA" id="ARBA00023152"/>
    </source>
</evidence>
<keyword evidence="7" id="KW-0547">Nucleotide-binding</keyword>
<evidence type="ECO:0000256" key="10">
    <source>
        <dbReference type="ARBA" id="ARBA00022842"/>
    </source>
</evidence>
<keyword evidence="8 14" id="KW-0418">Kinase</keyword>
<dbReference type="GO" id="GO:0016301">
    <property type="term" value="F:kinase activity"/>
    <property type="evidence" value="ECO:0007669"/>
    <property type="project" value="UniProtKB-KW"/>
</dbReference>
<keyword evidence="12 16" id="KW-0670">Pyruvate</keyword>
<dbReference type="Gene3D" id="3.40.1380.20">
    <property type="entry name" value="Pyruvate kinase, C-terminal domain"/>
    <property type="match status" value="1"/>
</dbReference>
<evidence type="ECO:0000256" key="1">
    <source>
        <dbReference type="ARBA" id="ARBA00001958"/>
    </source>
</evidence>
<reference evidence="16 17" key="1">
    <citation type="submission" date="2017-12" db="EMBL/GenBank/DDBJ databases">
        <title>Mesoplasma syrphidae YJS, Complete Genome.</title>
        <authorList>
            <person name="Knight T.F."/>
            <person name="Citino T."/>
            <person name="Rubinstein R."/>
            <person name="Neuschaefer Z."/>
        </authorList>
    </citation>
    <scope>NUCLEOTIDE SEQUENCE [LARGE SCALE GENOMIC DNA]</scope>
    <source>
        <strain evidence="16 17">YJS</strain>
    </source>
</reference>
<dbReference type="KEGG" id="msyr:CXP39_02995"/>
<dbReference type="InterPro" id="IPR015813">
    <property type="entry name" value="Pyrv/PenolPyrv_kinase-like_dom"/>
</dbReference>
<evidence type="ECO:0000256" key="8">
    <source>
        <dbReference type="ARBA" id="ARBA00022777"/>
    </source>
</evidence>
<dbReference type="EC" id="2.7.1.40" evidence="4 13"/>
<protein>
    <recommendedName>
        <fullName evidence="4 13">Pyruvate kinase</fullName>
        <ecNumber evidence="4 13">2.7.1.40</ecNumber>
    </recommendedName>
</protein>
<evidence type="ECO:0000256" key="4">
    <source>
        <dbReference type="ARBA" id="ARBA00012142"/>
    </source>
</evidence>
<dbReference type="Gene3D" id="3.20.20.60">
    <property type="entry name" value="Phosphoenolpyruvate-binding domains"/>
    <property type="match status" value="1"/>
</dbReference>
<dbReference type="SUPFAM" id="SSF50800">
    <property type="entry name" value="PK beta-barrel domain-like"/>
    <property type="match status" value="1"/>
</dbReference>
<dbReference type="RefSeq" id="WP_027048568.1">
    <property type="nucleotide sequence ID" value="NZ_CP025257.1"/>
</dbReference>
<dbReference type="GO" id="GO:0000287">
    <property type="term" value="F:magnesium ion binding"/>
    <property type="evidence" value="ECO:0007669"/>
    <property type="project" value="UniProtKB-UniRule"/>
</dbReference>
<evidence type="ECO:0000256" key="3">
    <source>
        <dbReference type="ARBA" id="ARBA00008663"/>
    </source>
</evidence>
<dbReference type="InterPro" id="IPR011037">
    <property type="entry name" value="Pyrv_Knase-like_insert_dom_sf"/>
</dbReference>
<dbReference type="NCBIfam" id="TIGR01064">
    <property type="entry name" value="pyruv_kin"/>
    <property type="match status" value="1"/>
</dbReference>
<dbReference type="GO" id="GO:0005524">
    <property type="term" value="F:ATP binding"/>
    <property type="evidence" value="ECO:0007669"/>
    <property type="project" value="UniProtKB-KW"/>
</dbReference>
<dbReference type="InterPro" id="IPR040442">
    <property type="entry name" value="Pyrv_kinase-like_dom_sf"/>
</dbReference>
<dbReference type="SUPFAM" id="SSF52935">
    <property type="entry name" value="PK C-terminal domain-like"/>
    <property type="match status" value="1"/>
</dbReference>
<evidence type="ECO:0000256" key="6">
    <source>
        <dbReference type="ARBA" id="ARBA00022723"/>
    </source>
</evidence>
<comment type="pathway">
    <text evidence="2 14">Carbohydrate degradation; glycolysis; pyruvate from D-glyceraldehyde 3-phosphate: step 5/5.</text>
</comment>
<evidence type="ECO:0000313" key="17">
    <source>
        <dbReference type="Proteomes" id="UP000233419"/>
    </source>
</evidence>
<dbReference type="InterPro" id="IPR015793">
    <property type="entry name" value="Pyrv_Knase_brl"/>
</dbReference>
<keyword evidence="6" id="KW-0479">Metal-binding</keyword>
<evidence type="ECO:0000313" key="16">
    <source>
        <dbReference type="EMBL" id="AUF83752.1"/>
    </source>
</evidence>
<dbReference type="UniPathway" id="UPA00109">
    <property type="reaction ID" value="UER00188"/>
</dbReference>
<organism evidence="16 17">
    <name type="scientific">Mesoplasma syrphidae</name>
    <dbReference type="NCBI Taxonomy" id="225999"/>
    <lineage>
        <taxon>Bacteria</taxon>
        <taxon>Bacillati</taxon>
        <taxon>Mycoplasmatota</taxon>
        <taxon>Mollicutes</taxon>
        <taxon>Entomoplasmatales</taxon>
        <taxon>Entomoplasmataceae</taxon>
        <taxon>Mesoplasma</taxon>
    </lineage>
</organism>
<dbReference type="GO" id="GO:0004743">
    <property type="term" value="F:pyruvate kinase activity"/>
    <property type="evidence" value="ECO:0007669"/>
    <property type="project" value="UniProtKB-UniRule"/>
</dbReference>
<dbReference type="InterPro" id="IPR015806">
    <property type="entry name" value="Pyrv_Knase_insert_dom_sf"/>
</dbReference>
<sequence length="478" mass="52962">MNKKELAKRIKRTKIITTIGPATHEPEQIQELFENGMTTIRLNFSHGDHEEQGYRIKGAKAIRNKIGKPISILLDTKGPEIRVGKFKDGKQEVAAGQKITIFTDNESFANKECGQGEMTVAYDMSVDLKIEDQILIDDGKLELNVTAVKPGIVEAIAFNNHTVKTNKRVNLPGIDFSMAFLAEKDRTDILYGCEQGVDYIAASFVNTAANVQEIRDILIEGKQTDIQIISKIESQVGLDNIDEIIAASDGIMVARGDLGLEIPYYDVPYWEKIIIRKCREAGKVVIVATQMLETMTEHPSPTRAEVTDVYFATELGADATMLSGESAAGDYPFITTNVMATINKRAEVEFYNKGYYQVQLDNAHKTSSGPRADIAADLAERTRDGQYKFAIVLSRTGELLKVISKFRPNVAILGVSESERLWTAFGSWHSIFMNKTPDLVALETNDHDLSAIAKLWGAVNGEKVLVVRNADIREITVA</sequence>
<dbReference type="GO" id="GO:0030955">
    <property type="term" value="F:potassium ion binding"/>
    <property type="evidence" value="ECO:0007669"/>
    <property type="project" value="UniProtKB-UniRule"/>
</dbReference>
<dbReference type="NCBIfam" id="NF004491">
    <property type="entry name" value="PRK05826.1"/>
    <property type="match status" value="1"/>
</dbReference>
<evidence type="ECO:0000259" key="15">
    <source>
        <dbReference type="Pfam" id="PF00224"/>
    </source>
</evidence>